<dbReference type="GO" id="GO:0006888">
    <property type="term" value="P:endoplasmic reticulum to Golgi vesicle-mediated transport"/>
    <property type="evidence" value="ECO:0007669"/>
    <property type="project" value="InterPro"/>
</dbReference>
<accession>A0A6F9DDT0</accession>
<feature type="transmembrane region" description="Helical" evidence="8">
    <location>
        <begin position="91"/>
        <end position="109"/>
    </location>
</feature>
<comment type="function">
    <text evidence="6">May be involved in fusion of ER-derived transport vesicles with the Golgi complex.</text>
</comment>
<keyword evidence="4" id="KW-0333">Golgi apparatus</keyword>
<keyword evidence="3 8" id="KW-1133">Transmembrane helix</keyword>
<dbReference type="InterPro" id="IPR007305">
    <property type="entry name" value="Vesicle_transpt_Got1/SFT2"/>
</dbReference>
<dbReference type="PANTHER" id="PTHR21493:SF9">
    <property type="entry name" value="GOLGI TRANSPORT PROTEIN 1-RELATED"/>
    <property type="match status" value="1"/>
</dbReference>
<evidence type="ECO:0000256" key="7">
    <source>
        <dbReference type="ARBA" id="ARBA00025799"/>
    </source>
</evidence>
<feature type="transmembrane region" description="Helical" evidence="8">
    <location>
        <begin position="12"/>
        <end position="30"/>
    </location>
</feature>
<evidence type="ECO:0000313" key="9">
    <source>
        <dbReference type="EMBL" id="CAB3250291.1"/>
    </source>
</evidence>
<dbReference type="Pfam" id="PF04178">
    <property type="entry name" value="Got1"/>
    <property type="match status" value="1"/>
</dbReference>
<comment type="similarity">
    <text evidence="7">Belongs to the GOT1 family.</text>
</comment>
<dbReference type="PANTHER" id="PTHR21493">
    <property type="entry name" value="CGI-141-RELATED/LIPASE CONTAINING PROTEIN"/>
    <property type="match status" value="1"/>
</dbReference>
<reference evidence="9" key="1">
    <citation type="submission" date="2020-04" db="EMBL/GenBank/DDBJ databases">
        <authorList>
            <person name="Neveu A P."/>
        </authorList>
    </citation>
    <scope>NUCLEOTIDE SEQUENCE</scope>
    <source>
        <tissue evidence="9">Whole embryo</tissue>
    </source>
</reference>
<comment type="subcellular location">
    <subcellularLocation>
        <location evidence="1">Golgi apparatus membrane</location>
        <topology evidence="1">Multi-pass membrane protein</topology>
    </subcellularLocation>
</comment>
<sequence>MLSVTDSQKIGIGLTGFGAFFLFLGMVLLFDRVLLAFGNLLFISGLSFIIGLQRTFNFFFQRHKIKSSGFFFSGILIVLLGWPLIGMLVETYGFFLLFSGFFPVIINFLRRIPVIGSLFNIPVINKFAEKLEGQHPMV</sequence>
<evidence type="ECO:0000256" key="8">
    <source>
        <dbReference type="SAM" id="Phobius"/>
    </source>
</evidence>
<gene>
    <name evidence="9" type="primary">Golt1b</name>
</gene>
<dbReference type="EMBL" id="LR785529">
    <property type="protein sequence ID" value="CAB3250291.1"/>
    <property type="molecule type" value="mRNA"/>
</dbReference>
<dbReference type="GO" id="GO:0000139">
    <property type="term" value="C:Golgi membrane"/>
    <property type="evidence" value="ECO:0007669"/>
    <property type="project" value="UniProtKB-SubCell"/>
</dbReference>
<protein>
    <submittedName>
        <fullName evidence="9">Vesicle transport protein GOT1B</fullName>
    </submittedName>
</protein>
<keyword evidence="2 8" id="KW-0812">Transmembrane</keyword>
<dbReference type="GO" id="GO:0042147">
    <property type="term" value="P:retrograde transport, endosome to Golgi"/>
    <property type="evidence" value="ECO:0007669"/>
    <property type="project" value="InterPro"/>
</dbReference>
<proteinExistence type="evidence at transcript level"/>
<evidence type="ECO:0000256" key="2">
    <source>
        <dbReference type="ARBA" id="ARBA00022692"/>
    </source>
</evidence>
<dbReference type="AlphaFoldDB" id="A0A6F9DDT0"/>
<feature type="transmembrane region" description="Helical" evidence="8">
    <location>
        <begin position="36"/>
        <end position="56"/>
    </location>
</feature>
<keyword evidence="5 8" id="KW-0472">Membrane</keyword>
<evidence type="ECO:0000256" key="4">
    <source>
        <dbReference type="ARBA" id="ARBA00023034"/>
    </source>
</evidence>
<feature type="transmembrane region" description="Helical" evidence="8">
    <location>
        <begin position="68"/>
        <end position="85"/>
    </location>
</feature>
<evidence type="ECO:0000256" key="1">
    <source>
        <dbReference type="ARBA" id="ARBA00004653"/>
    </source>
</evidence>
<evidence type="ECO:0000256" key="6">
    <source>
        <dbReference type="ARBA" id="ARBA00024660"/>
    </source>
</evidence>
<dbReference type="InterPro" id="IPR045176">
    <property type="entry name" value="Got1"/>
</dbReference>
<name>A0A6F9DDT0_9ASCI</name>
<dbReference type="GO" id="GO:0005829">
    <property type="term" value="C:cytosol"/>
    <property type="evidence" value="ECO:0007669"/>
    <property type="project" value="GOC"/>
</dbReference>
<dbReference type="GO" id="GO:0005783">
    <property type="term" value="C:endoplasmic reticulum"/>
    <property type="evidence" value="ECO:0007669"/>
    <property type="project" value="TreeGrafter"/>
</dbReference>
<organism evidence="9">
    <name type="scientific">Phallusia mammillata</name>
    <dbReference type="NCBI Taxonomy" id="59560"/>
    <lineage>
        <taxon>Eukaryota</taxon>
        <taxon>Metazoa</taxon>
        <taxon>Chordata</taxon>
        <taxon>Tunicata</taxon>
        <taxon>Ascidiacea</taxon>
        <taxon>Phlebobranchia</taxon>
        <taxon>Ascidiidae</taxon>
        <taxon>Phallusia</taxon>
    </lineage>
</organism>
<evidence type="ECO:0000256" key="3">
    <source>
        <dbReference type="ARBA" id="ARBA00022989"/>
    </source>
</evidence>
<evidence type="ECO:0000256" key="5">
    <source>
        <dbReference type="ARBA" id="ARBA00023136"/>
    </source>
</evidence>